<dbReference type="PANTHER" id="PTHR39430:SF1">
    <property type="entry name" value="PROTEASE"/>
    <property type="match status" value="1"/>
</dbReference>
<reference evidence="4 5" key="1">
    <citation type="submission" date="2019-06" db="EMBL/GenBank/DDBJ databases">
        <title>Sequencing the genomes of 1000 actinobacteria strains.</title>
        <authorList>
            <person name="Klenk H.-P."/>
        </authorList>
    </citation>
    <scope>NUCLEOTIDE SEQUENCE [LARGE SCALE GENOMIC DNA]</scope>
    <source>
        <strain evidence="4 5">DSM 102200</strain>
    </source>
</reference>
<keyword evidence="5" id="KW-1185">Reference proteome</keyword>
<accession>A0A543CUH2</accession>
<evidence type="ECO:0000313" key="5">
    <source>
        <dbReference type="Proteomes" id="UP000316096"/>
    </source>
</evidence>
<dbReference type="InterPro" id="IPR003675">
    <property type="entry name" value="Rce1/LyrA-like_dom"/>
</dbReference>
<feature type="transmembrane region" description="Helical" evidence="2">
    <location>
        <begin position="231"/>
        <end position="255"/>
    </location>
</feature>
<comment type="caution">
    <text evidence="4">The sequence shown here is derived from an EMBL/GenBank/DDBJ whole genome shotgun (WGS) entry which is preliminary data.</text>
</comment>
<dbReference type="EMBL" id="VFOZ01000001">
    <property type="protein sequence ID" value="TQM00756.1"/>
    <property type="molecule type" value="Genomic_DNA"/>
</dbReference>
<evidence type="ECO:0000313" key="4">
    <source>
        <dbReference type="EMBL" id="TQM00756.1"/>
    </source>
</evidence>
<feature type="domain" description="CAAX prenyl protease 2/Lysostaphin resistance protein A-like" evidence="3">
    <location>
        <begin position="144"/>
        <end position="235"/>
    </location>
</feature>
<evidence type="ECO:0000256" key="1">
    <source>
        <dbReference type="SAM" id="MobiDB-lite"/>
    </source>
</evidence>
<evidence type="ECO:0000256" key="2">
    <source>
        <dbReference type="SAM" id="Phobius"/>
    </source>
</evidence>
<feature type="region of interest" description="Disordered" evidence="1">
    <location>
        <begin position="1"/>
        <end position="30"/>
    </location>
</feature>
<keyword evidence="2" id="KW-0812">Transmembrane</keyword>
<proteinExistence type="predicted"/>
<feature type="transmembrane region" description="Helical" evidence="2">
    <location>
        <begin position="141"/>
        <end position="162"/>
    </location>
</feature>
<feature type="transmembrane region" description="Helical" evidence="2">
    <location>
        <begin position="72"/>
        <end position="93"/>
    </location>
</feature>
<sequence>MTFDGSWAEGREAPPAPDAPDGPVRATTSGETRRWLRPPWVRLIVLLVAFVLADTVVGGIDQGLDDVPVVGLPVGVVLAALVLFAYVKAIRFVEHREVAELARDGAAADVRRGTLIGIVLFLACIGIIAMFGGYHAGWGSIGAMLTTFGLMCAVAAAEELIFRGVLFRIVEEMAGTWGALVVSALIFGALHLVNPDATVWGALGIAIEGGLMAGAAYAATRTLWLPIGLHLGWNFAEGGIFGVTVSGSHGTVGLLKGTLSGSAVLTGGNFGPEASLVAILICGIPTVVFLRLAARRGRIHPRPRRASAAAAEH</sequence>
<dbReference type="PANTHER" id="PTHR39430">
    <property type="entry name" value="MEMBRANE-ASSOCIATED PROTEASE-RELATED"/>
    <property type="match status" value="1"/>
</dbReference>
<keyword evidence="2" id="KW-0472">Membrane</keyword>
<feature type="transmembrane region" description="Helical" evidence="2">
    <location>
        <begin position="114"/>
        <end position="135"/>
    </location>
</feature>
<feature type="transmembrane region" description="Helical" evidence="2">
    <location>
        <begin position="174"/>
        <end position="193"/>
    </location>
</feature>
<dbReference type="Pfam" id="PF02517">
    <property type="entry name" value="Rce1-like"/>
    <property type="match status" value="1"/>
</dbReference>
<organism evidence="4 5">
    <name type="scientific">Actinoallomurus bryophytorum</name>
    <dbReference type="NCBI Taxonomy" id="1490222"/>
    <lineage>
        <taxon>Bacteria</taxon>
        <taxon>Bacillati</taxon>
        <taxon>Actinomycetota</taxon>
        <taxon>Actinomycetes</taxon>
        <taxon>Streptosporangiales</taxon>
        <taxon>Thermomonosporaceae</taxon>
        <taxon>Actinoallomurus</taxon>
    </lineage>
</organism>
<dbReference type="GO" id="GO:0080120">
    <property type="term" value="P:CAAX-box protein maturation"/>
    <property type="evidence" value="ECO:0007669"/>
    <property type="project" value="UniProtKB-ARBA"/>
</dbReference>
<protein>
    <recommendedName>
        <fullName evidence="3">CAAX prenyl protease 2/Lysostaphin resistance protein A-like domain-containing protein</fullName>
    </recommendedName>
</protein>
<dbReference type="RefSeq" id="WP_141960539.1">
    <property type="nucleotide sequence ID" value="NZ_VFOZ01000001.1"/>
</dbReference>
<dbReference type="GO" id="GO:0004175">
    <property type="term" value="F:endopeptidase activity"/>
    <property type="evidence" value="ECO:0007669"/>
    <property type="project" value="UniProtKB-ARBA"/>
</dbReference>
<keyword evidence="2" id="KW-1133">Transmembrane helix</keyword>
<name>A0A543CUH2_9ACTN</name>
<dbReference type="Proteomes" id="UP000316096">
    <property type="component" value="Unassembled WGS sequence"/>
</dbReference>
<evidence type="ECO:0000259" key="3">
    <source>
        <dbReference type="Pfam" id="PF02517"/>
    </source>
</evidence>
<feature type="transmembrane region" description="Helical" evidence="2">
    <location>
        <begin position="199"/>
        <end position="219"/>
    </location>
</feature>
<feature type="transmembrane region" description="Helical" evidence="2">
    <location>
        <begin position="275"/>
        <end position="294"/>
    </location>
</feature>
<gene>
    <name evidence="4" type="ORF">FB559_6477</name>
</gene>
<dbReference type="AlphaFoldDB" id="A0A543CUH2"/>
<feature type="transmembrane region" description="Helical" evidence="2">
    <location>
        <begin position="40"/>
        <end position="60"/>
    </location>
</feature>
<dbReference type="OrthoDB" id="193898at2"/>